<protein>
    <submittedName>
        <fullName evidence="1">Uncharacterized protein</fullName>
    </submittedName>
</protein>
<evidence type="ECO:0000313" key="1">
    <source>
        <dbReference type="EMBL" id="CAJ1404400.1"/>
    </source>
</evidence>
<comment type="caution">
    <text evidence="1">The sequence shown here is derived from an EMBL/GenBank/DDBJ whole genome shotgun (WGS) entry which is preliminary data.</text>
</comment>
<proteinExistence type="predicted"/>
<sequence length="285" mass="32155">MGYTEPLIKLDVLIHNCGIFYAQLQMESAVPLSRKILAKIFKLPVSRRGQLLAQGPMGIFKMWRERGDTYNLINYISQVTFLTPLASLNPRMGKCLMYNEKVAGEKDPPDPPGSGCCCPHTPPPPMMGTAKSILDRYCKRIKGELNVYGRKLVTRPSRCKDLCCGKGIRCGCECCCCCQLDELLTEFIVTTHRILVEQRAAQRYCRCTAVCRRRDSTGSTRSKLIEPLATRRLAGEDTWGMQKQFQMSMWVCLHENPKLFGILDPESWDLKTVCFGSPSASCHKN</sequence>
<organism evidence="1 2">
    <name type="scientific">Effrenium voratum</name>
    <dbReference type="NCBI Taxonomy" id="2562239"/>
    <lineage>
        <taxon>Eukaryota</taxon>
        <taxon>Sar</taxon>
        <taxon>Alveolata</taxon>
        <taxon>Dinophyceae</taxon>
        <taxon>Suessiales</taxon>
        <taxon>Symbiodiniaceae</taxon>
        <taxon>Effrenium</taxon>
    </lineage>
</organism>
<accession>A0AA36JFG7</accession>
<dbReference type="AlphaFoldDB" id="A0AA36JFG7"/>
<gene>
    <name evidence="1" type="ORF">EVOR1521_LOCUS26852</name>
</gene>
<dbReference type="Proteomes" id="UP001178507">
    <property type="component" value="Unassembled WGS sequence"/>
</dbReference>
<reference evidence="1" key="1">
    <citation type="submission" date="2023-08" db="EMBL/GenBank/DDBJ databases">
        <authorList>
            <person name="Chen Y."/>
            <person name="Shah S."/>
            <person name="Dougan E. K."/>
            <person name="Thang M."/>
            <person name="Chan C."/>
        </authorList>
    </citation>
    <scope>NUCLEOTIDE SEQUENCE</scope>
</reference>
<dbReference type="EMBL" id="CAUJNA010003538">
    <property type="protein sequence ID" value="CAJ1404400.1"/>
    <property type="molecule type" value="Genomic_DNA"/>
</dbReference>
<name>A0AA36JFG7_9DINO</name>
<evidence type="ECO:0000313" key="2">
    <source>
        <dbReference type="Proteomes" id="UP001178507"/>
    </source>
</evidence>
<keyword evidence="2" id="KW-1185">Reference proteome</keyword>